<feature type="transmembrane region" description="Helical" evidence="1">
    <location>
        <begin position="211"/>
        <end position="233"/>
    </location>
</feature>
<evidence type="ECO:0000313" key="4">
    <source>
        <dbReference type="Proteomes" id="UP001221189"/>
    </source>
</evidence>
<keyword evidence="4" id="KW-1185">Reference proteome</keyword>
<feature type="transmembrane region" description="Helical" evidence="1">
    <location>
        <begin position="41"/>
        <end position="62"/>
    </location>
</feature>
<comment type="caution">
    <text evidence="3">The sequence shown here is derived from an EMBL/GenBank/DDBJ whole genome shotgun (WGS) entry which is preliminary data.</text>
</comment>
<dbReference type="Proteomes" id="UP001221189">
    <property type="component" value="Unassembled WGS sequence"/>
</dbReference>
<dbReference type="RefSeq" id="WP_273602141.1">
    <property type="nucleotide sequence ID" value="NZ_JAQQXT010000017.1"/>
</dbReference>
<name>A0ABT5KJH6_9BURK</name>
<feature type="transmembrane region" description="Helical" evidence="1">
    <location>
        <begin position="239"/>
        <end position="256"/>
    </location>
</feature>
<feature type="transmembrane region" description="Helical" evidence="1">
    <location>
        <begin position="74"/>
        <end position="91"/>
    </location>
</feature>
<organism evidence="3 4">
    <name type="scientific">Roseateles albus</name>
    <dbReference type="NCBI Taxonomy" id="2987525"/>
    <lineage>
        <taxon>Bacteria</taxon>
        <taxon>Pseudomonadati</taxon>
        <taxon>Pseudomonadota</taxon>
        <taxon>Betaproteobacteria</taxon>
        <taxon>Burkholderiales</taxon>
        <taxon>Sphaerotilaceae</taxon>
        <taxon>Roseateles</taxon>
    </lineage>
</organism>
<keyword evidence="1" id="KW-1133">Transmembrane helix</keyword>
<evidence type="ECO:0000259" key="2">
    <source>
        <dbReference type="Pfam" id="PF09925"/>
    </source>
</evidence>
<feature type="transmembrane region" description="Helical" evidence="1">
    <location>
        <begin position="126"/>
        <end position="143"/>
    </location>
</feature>
<feature type="transmembrane region" description="Helical" evidence="1">
    <location>
        <begin position="181"/>
        <end position="199"/>
    </location>
</feature>
<keyword evidence="1" id="KW-0812">Transmembrane</keyword>
<proteinExistence type="predicted"/>
<accession>A0ABT5KJH6</accession>
<feature type="domain" description="DUF2157" evidence="2">
    <location>
        <begin position="16"/>
        <end position="147"/>
    </location>
</feature>
<protein>
    <submittedName>
        <fullName evidence="3">DUF2157 domain-containing protein</fullName>
    </submittedName>
</protein>
<feature type="transmembrane region" description="Helical" evidence="1">
    <location>
        <begin position="268"/>
        <end position="288"/>
    </location>
</feature>
<dbReference type="InterPro" id="IPR018677">
    <property type="entry name" value="DUF2157"/>
</dbReference>
<evidence type="ECO:0000256" key="1">
    <source>
        <dbReference type="SAM" id="Phobius"/>
    </source>
</evidence>
<evidence type="ECO:0000313" key="3">
    <source>
        <dbReference type="EMBL" id="MDC8774088.1"/>
    </source>
</evidence>
<keyword evidence="1" id="KW-0472">Membrane</keyword>
<sequence>MKTRLLLLQLGAQYGLDEQAALQLQRAAGLTEQPRNLSAQLLRGTALLAAGLAGLGLLMWVAANWAELGRAGRFALLQTLLLGSALGAALWPKARAALALLCLLSLGGLLAFFGQTYQTGADPWQLFALWAALGLPLCLGARSDVLWTPWAAITTTAIALWLDTHLGGRWSALPAGQDADIVVHALAFGAISLMLILLGPLCRRQTGAGLLTLRVAMGLATALGTAVALNGLLRTEVMPQYWIGLILGLLAAALVARRAQGFDMAQLSIVALGLNTLLVFGAAHWLSLGHGSLGDDPLRLLLLGAFAALLLAASVSGLMRLARHHAGAAGAAQ</sequence>
<feature type="transmembrane region" description="Helical" evidence="1">
    <location>
        <begin position="97"/>
        <end position="114"/>
    </location>
</feature>
<feature type="transmembrane region" description="Helical" evidence="1">
    <location>
        <begin position="300"/>
        <end position="319"/>
    </location>
</feature>
<gene>
    <name evidence="3" type="ORF">PRZ03_21210</name>
</gene>
<reference evidence="3 4" key="1">
    <citation type="submission" date="2022-10" db="EMBL/GenBank/DDBJ databases">
        <title>Paucibacter sp. hw1 Genome sequencing.</title>
        <authorList>
            <person name="Park S."/>
        </authorList>
    </citation>
    <scope>NUCLEOTIDE SEQUENCE [LARGE SCALE GENOMIC DNA]</scope>
    <source>
        <strain evidence="4">hw1</strain>
    </source>
</reference>
<dbReference type="Pfam" id="PF09925">
    <property type="entry name" value="DUF2157"/>
    <property type="match status" value="1"/>
</dbReference>
<dbReference type="EMBL" id="JAQQXT010000017">
    <property type="protein sequence ID" value="MDC8774088.1"/>
    <property type="molecule type" value="Genomic_DNA"/>
</dbReference>